<dbReference type="KEGG" id="nvi:116416149"/>
<keyword evidence="2" id="KW-1185">Reference proteome</keyword>
<proteinExistence type="predicted"/>
<protein>
    <submittedName>
        <fullName evidence="1">Uncharacterized protein</fullName>
    </submittedName>
</protein>
<dbReference type="InParanoid" id="A0A7M7PZR0"/>
<evidence type="ECO:0000313" key="2">
    <source>
        <dbReference type="Proteomes" id="UP000002358"/>
    </source>
</evidence>
<dbReference type="AlphaFoldDB" id="A0A7M7PZR0"/>
<dbReference type="EnsemblMetazoa" id="XM_031923351">
    <property type="protein sequence ID" value="XP_031779211"/>
    <property type="gene ID" value="LOC116416149"/>
</dbReference>
<dbReference type="Proteomes" id="UP000002358">
    <property type="component" value="Chromosome 2"/>
</dbReference>
<dbReference type="RefSeq" id="XP_031779211.1">
    <property type="nucleotide sequence ID" value="XM_031923351.1"/>
</dbReference>
<sequence>MIANKLDFETAMLDYGNSTGEFNDTAIDMEINKSIFINQIGDEESNCSFIAKEEIIDSTKNVSEINKIYYSPQQEVFESSTYDSEDLNCGNSISTSSIEQIPTSETSLKCTNLSRFSITNDTLDFDNTMSAFLERIPDTINNNLSNKPKIISDILLNNFDFDKIPILDENGQQLMY</sequence>
<dbReference type="GeneID" id="116416149"/>
<reference evidence="1" key="1">
    <citation type="submission" date="2021-01" db="UniProtKB">
        <authorList>
            <consortium name="EnsemblMetazoa"/>
        </authorList>
    </citation>
    <scope>IDENTIFICATION</scope>
</reference>
<name>A0A7M7PZR0_NASVI</name>
<organism evidence="1 2">
    <name type="scientific">Nasonia vitripennis</name>
    <name type="common">Parasitic wasp</name>
    <dbReference type="NCBI Taxonomy" id="7425"/>
    <lineage>
        <taxon>Eukaryota</taxon>
        <taxon>Metazoa</taxon>
        <taxon>Ecdysozoa</taxon>
        <taxon>Arthropoda</taxon>
        <taxon>Hexapoda</taxon>
        <taxon>Insecta</taxon>
        <taxon>Pterygota</taxon>
        <taxon>Neoptera</taxon>
        <taxon>Endopterygota</taxon>
        <taxon>Hymenoptera</taxon>
        <taxon>Apocrita</taxon>
        <taxon>Proctotrupomorpha</taxon>
        <taxon>Chalcidoidea</taxon>
        <taxon>Pteromalidae</taxon>
        <taxon>Pteromalinae</taxon>
        <taxon>Nasonia</taxon>
    </lineage>
</organism>
<accession>A0A7M7PZR0</accession>
<evidence type="ECO:0000313" key="1">
    <source>
        <dbReference type="EnsemblMetazoa" id="XP_031779211"/>
    </source>
</evidence>